<feature type="domain" description="RING-type" evidence="7">
    <location>
        <begin position="371"/>
        <end position="425"/>
    </location>
</feature>
<dbReference type="SUPFAM" id="SSF57850">
    <property type="entry name" value="RING/U-box"/>
    <property type="match status" value="1"/>
</dbReference>
<evidence type="ECO:0000313" key="9">
    <source>
        <dbReference type="EnsemblFungi" id="PTTG_12224-t43_2-p1"/>
    </source>
</evidence>
<sequence>MKLFLLSLSSAILMALAIPTGQPEHDLAGTSDLQEVIPSTRQSASWPDFQEQIEERRRSRRSRPGARAFSWIRRQLLSCTNPSMAHARPLAEHQAANIEQGAAYVWQVTILVQGKDWFLAIYHQNDLPIQCRQAVASAVPRPDLPTTTNVDLLISYPATIKNFEAQAANYESGAANHEPGAAHYESVAAHYESVAANYESGPGDGWRRTFMEVGGDWIVVLFDRTSLVNTYIESEGFSNRQRRRLEEAERAFDSHTITSGYIPFNEQQKLHTETRHGTVSLDEASQLLATTAASQPGESDRLADSYDDGGLRFNSKLKGIQHQKTAACSHQDEPTNQDRVTESPNGSSTANPPNHYKYSHFIVGKENQNQCAVCGDQFKSPKNAGKHQWCISEVTRIKKCRHDFHPKCIRPWIIEHGNRSCPLCRVFLDDNA</sequence>
<dbReference type="STRING" id="630390.A0A180GTW6"/>
<dbReference type="VEuPathDB" id="FungiDB:PTTG_12224"/>
<keyword evidence="2 4" id="KW-0863">Zinc-finger</keyword>
<feature type="signal peptide" evidence="6">
    <location>
        <begin position="1"/>
        <end position="17"/>
    </location>
</feature>
<keyword evidence="10" id="KW-1185">Reference proteome</keyword>
<dbReference type="InterPro" id="IPR001841">
    <property type="entry name" value="Znf_RING"/>
</dbReference>
<gene>
    <name evidence="8" type="ORF">PTTG_12224</name>
</gene>
<dbReference type="Pfam" id="PF00097">
    <property type="entry name" value="zf-C3HC4"/>
    <property type="match status" value="1"/>
</dbReference>
<dbReference type="AlphaFoldDB" id="A0A180GTW6"/>
<dbReference type="SMART" id="SM00184">
    <property type="entry name" value="RING"/>
    <property type="match status" value="1"/>
</dbReference>
<dbReference type="PROSITE" id="PS50089">
    <property type="entry name" value="ZF_RING_2"/>
    <property type="match status" value="1"/>
</dbReference>
<dbReference type="GO" id="GO:0061630">
    <property type="term" value="F:ubiquitin protein ligase activity"/>
    <property type="evidence" value="ECO:0007669"/>
    <property type="project" value="TreeGrafter"/>
</dbReference>
<evidence type="ECO:0000313" key="10">
    <source>
        <dbReference type="Proteomes" id="UP000005240"/>
    </source>
</evidence>
<reference evidence="9 10" key="3">
    <citation type="journal article" date="2017" name="G3 (Bethesda)">
        <title>Comparative analysis highlights variable genome content of wheat rusts and divergence of the mating loci.</title>
        <authorList>
            <person name="Cuomo C.A."/>
            <person name="Bakkeren G."/>
            <person name="Khalil H.B."/>
            <person name="Panwar V."/>
            <person name="Joly D."/>
            <person name="Linning R."/>
            <person name="Sakthikumar S."/>
            <person name="Song X."/>
            <person name="Adiconis X."/>
            <person name="Fan L."/>
            <person name="Goldberg J.M."/>
            <person name="Levin J.Z."/>
            <person name="Young S."/>
            <person name="Zeng Q."/>
            <person name="Anikster Y."/>
            <person name="Bruce M."/>
            <person name="Wang M."/>
            <person name="Yin C."/>
            <person name="McCallum B."/>
            <person name="Szabo L.J."/>
            <person name="Hulbert S."/>
            <person name="Chen X."/>
            <person name="Fellers J.P."/>
        </authorList>
    </citation>
    <scope>NUCLEOTIDE SEQUENCE</scope>
    <source>
        <strain evidence="10">Isolate 1-1 / race 1 (BBBD)</strain>
        <strain evidence="9">isolate 1-1 / race 1 (BBBD)</strain>
    </source>
</reference>
<dbReference type="PANTHER" id="PTHR45969">
    <property type="entry name" value="RING ZINC FINGER PROTEIN-RELATED"/>
    <property type="match status" value="1"/>
</dbReference>
<keyword evidence="6" id="KW-0732">Signal</keyword>
<feature type="region of interest" description="Disordered" evidence="5">
    <location>
        <begin position="322"/>
        <end position="355"/>
    </location>
</feature>
<accession>A0A180GTW6</accession>
<evidence type="ECO:0000256" key="3">
    <source>
        <dbReference type="ARBA" id="ARBA00022833"/>
    </source>
</evidence>
<reference evidence="8" key="2">
    <citation type="submission" date="2016-05" db="EMBL/GenBank/DDBJ databases">
        <title>Comparative analysis highlights variable genome content of wheat rusts and divergence of the mating loci.</title>
        <authorList>
            <person name="Cuomo C.A."/>
            <person name="Bakkeren G."/>
            <person name="Szabo L."/>
            <person name="Khalil H."/>
            <person name="Joly D."/>
            <person name="Goldberg J."/>
            <person name="Young S."/>
            <person name="Zeng Q."/>
            <person name="Fellers J."/>
        </authorList>
    </citation>
    <scope>NUCLEOTIDE SEQUENCE [LARGE SCALE GENOMIC DNA]</scope>
    <source>
        <strain evidence="8">1-1 BBBD Race 1</strain>
    </source>
</reference>
<reference evidence="8" key="1">
    <citation type="submission" date="2009-11" db="EMBL/GenBank/DDBJ databases">
        <authorList>
            <consortium name="The Broad Institute Genome Sequencing Platform"/>
            <person name="Ward D."/>
            <person name="Feldgarden M."/>
            <person name="Earl A."/>
            <person name="Young S.K."/>
            <person name="Zeng Q."/>
            <person name="Koehrsen M."/>
            <person name="Alvarado L."/>
            <person name="Berlin A."/>
            <person name="Bochicchio J."/>
            <person name="Borenstein D."/>
            <person name="Chapman S.B."/>
            <person name="Chen Z."/>
            <person name="Engels R."/>
            <person name="Freedman E."/>
            <person name="Gellesch M."/>
            <person name="Goldberg J."/>
            <person name="Griggs A."/>
            <person name="Gujja S."/>
            <person name="Heilman E."/>
            <person name="Heiman D."/>
            <person name="Hepburn T."/>
            <person name="Howarth C."/>
            <person name="Jen D."/>
            <person name="Larson L."/>
            <person name="Lewis B."/>
            <person name="Mehta T."/>
            <person name="Park D."/>
            <person name="Pearson M."/>
            <person name="Roberts A."/>
            <person name="Saif S."/>
            <person name="Shea T."/>
            <person name="Shenoy N."/>
            <person name="Sisk P."/>
            <person name="Stolte C."/>
            <person name="Sykes S."/>
            <person name="Thomson T."/>
            <person name="Walk T."/>
            <person name="White J."/>
            <person name="Yandava C."/>
            <person name="Izard J."/>
            <person name="Baranova O.V."/>
            <person name="Blanton J.M."/>
            <person name="Tanner A.C."/>
            <person name="Dewhirst F.E."/>
            <person name="Haas B."/>
            <person name="Nusbaum C."/>
            <person name="Birren B."/>
        </authorList>
    </citation>
    <scope>NUCLEOTIDE SEQUENCE [LARGE SCALE GENOMIC DNA]</scope>
    <source>
        <strain evidence="8">1-1 BBBD Race 1</strain>
    </source>
</reference>
<reference evidence="9" key="4">
    <citation type="submission" date="2025-05" db="UniProtKB">
        <authorList>
            <consortium name="EnsemblFungi"/>
        </authorList>
    </citation>
    <scope>IDENTIFICATION</scope>
    <source>
        <strain evidence="9">isolate 1-1 / race 1 (BBBD)</strain>
    </source>
</reference>
<evidence type="ECO:0000256" key="2">
    <source>
        <dbReference type="ARBA" id="ARBA00022771"/>
    </source>
</evidence>
<feature type="compositionally biased region" description="Polar residues" evidence="5">
    <location>
        <begin position="342"/>
        <end position="352"/>
    </location>
</feature>
<dbReference type="GO" id="GO:0008270">
    <property type="term" value="F:zinc ion binding"/>
    <property type="evidence" value="ECO:0007669"/>
    <property type="project" value="UniProtKB-KW"/>
</dbReference>
<dbReference type="GO" id="GO:0016567">
    <property type="term" value="P:protein ubiquitination"/>
    <property type="evidence" value="ECO:0007669"/>
    <property type="project" value="TreeGrafter"/>
</dbReference>
<protein>
    <submittedName>
        <fullName evidence="9">RING-type domain-containing protein</fullName>
    </submittedName>
</protein>
<evidence type="ECO:0000256" key="6">
    <source>
        <dbReference type="SAM" id="SignalP"/>
    </source>
</evidence>
<evidence type="ECO:0000313" key="8">
    <source>
        <dbReference type="EMBL" id="OAV95742.1"/>
    </source>
</evidence>
<keyword evidence="1" id="KW-0479">Metal-binding</keyword>
<dbReference type="InterPro" id="IPR018957">
    <property type="entry name" value="Znf_C3HC4_RING-type"/>
</dbReference>
<dbReference type="Proteomes" id="UP000005240">
    <property type="component" value="Unassembled WGS sequence"/>
</dbReference>
<dbReference type="InterPro" id="IPR013083">
    <property type="entry name" value="Znf_RING/FYVE/PHD"/>
</dbReference>
<keyword evidence="3" id="KW-0862">Zinc</keyword>
<evidence type="ECO:0000256" key="1">
    <source>
        <dbReference type="ARBA" id="ARBA00022723"/>
    </source>
</evidence>
<dbReference type="EMBL" id="ADAS02000026">
    <property type="protein sequence ID" value="OAV95742.1"/>
    <property type="molecule type" value="Genomic_DNA"/>
</dbReference>
<evidence type="ECO:0000256" key="4">
    <source>
        <dbReference type="PROSITE-ProRule" id="PRU00175"/>
    </source>
</evidence>
<proteinExistence type="predicted"/>
<dbReference type="Gene3D" id="3.30.40.10">
    <property type="entry name" value="Zinc/RING finger domain, C3HC4 (zinc finger)"/>
    <property type="match status" value="1"/>
</dbReference>
<name>A0A180GTW6_PUCT1</name>
<dbReference type="OrthoDB" id="8062037at2759"/>
<organism evidence="8">
    <name type="scientific">Puccinia triticina (isolate 1-1 / race 1 (BBBD))</name>
    <name type="common">Brown leaf rust fungus</name>
    <dbReference type="NCBI Taxonomy" id="630390"/>
    <lineage>
        <taxon>Eukaryota</taxon>
        <taxon>Fungi</taxon>
        <taxon>Dikarya</taxon>
        <taxon>Basidiomycota</taxon>
        <taxon>Pucciniomycotina</taxon>
        <taxon>Pucciniomycetes</taxon>
        <taxon>Pucciniales</taxon>
        <taxon>Pucciniaceae</taxon>
        <taxon>Puccinia</taxon>
    </lineage>
</organism>
<evidence type="ECO:0000256" key="5">
    <source>
        <dbReference type="SAM" id="MobiDB-lite"/>
    </source>
</evidence>
<evidence type="ECO:0000259" key="7">
    <source>
        <dbReference type="PROSITE" id="PS50089"/>
    </source>
</evidence>
<feature type="chain" id="PRO_5008110284" evidence="6">
    <location>
        <begin position="18"/>
        <end position="432"/>
    </location>
</feature>
<dbReference type="EnsemblFungi" id="PTTG_12224-t43_2">
    <property type="protein sequence ID" value="PTTG_12224-t43_2-p1"/>
    <property type="gene ID" value="PTTG_12224"/>
</dbReference>
<dbReference type="PANTHER" id="PTHR45969:SF69">
    <property type="entry name" value="FINGER DOMAIN PROTEIN, PUTATIVE (AFU_ORTHOLOGUE AFUA_3G12190)-RELATED"/>
    <property type="match status" value="1"/>
</dbReference>